<reference evidence="2" key="2">
    <citation type="submission" date="2024-07" db="EMBL/GenBank/DDBJ databases">
        <title>Streptomyces haneummycinica sp. nov., a new antibiotic-producing actinobacterium isolated from marine sediment.</title>
        <authorList>
            <person name="Uemura M."/>
            <person name="Hamada M."/>
            <person name="Hirano S."/>
            <person name="Kobayashi K."/>
            <person name="Ohshiro T."/>
            <person name="Kobayashi T."/>
            <person name="Terahara T."/>
        </authorList>
    </citation>
    <scope>NUCLEOTIDE SEQUENCE</scope>
    <source>
        <strain evidence="2">KM77-8</strain>
    </source>
</reference>
<dbReference type="Gene3D" id="1.25.40.10">
    <property type="entry name" value="Tetratricopeptide repeat domain"/>
    <property type="match status" value="1"/>
</dbReference>
<feature type="region of interest" description="Disordered" evidence="1">
    <location>
        <begin position="66"/>
        <end position="102"/>
    </location>
</feature>
<dbReference type="GO" id="GO:0042802">
    <property type="term" value="F:identical protein binding"/>
    <property type="evidence" value="ECO:0007669"/>
    <property type="project" value="InterPro"/>
</dbReference>
<evidence type="ECO:0000313" key="2">
    <source>
        <dbReference type="EMBL" id="BFO13752.1"/>
    </source>
</evidence>
<name>A0AAT9H8N1_9ACTN</name>
<dbReference type="AlphaFoldDB" id="A0AAT9H8N1"/>
<accession>A0AAT9H8N1</accession>
<organism evidence="2">
    <name type="scientific">Streptomyces haneummycinicus</name>
    <dbReference type="NCBI Taxonomy" id="3074435"/>
    <lineage>
        <taxon>Bacteria</taxon>
        <taxon>Bacillati</taxon>
        <taxon>Actinomycetota</taxon>
        <taxon>Actinomycetes</taxon>
        <taxon>Kitasatosporales</taxon>
        <taxon>Streptomycetaceae</taxon>
        <taxon>Streptomyces</taxon>
    </lineage>
</organism>
<sequence length="102" mass="11008">MRGYVYAQNGELEHAETEMREALRMLAAKRASLYSSQVTVELADVLHRRGSSEEAAALLEDVLGGLSPSGARCTRQPRTGCSASSPRTPARPSGPRSTTYAR</sequence>
<reference evidence="2" key="1">
    <citation type="submission" date="2024-06" db="EMBL/GenBank/DDBJ databases">
        <authorList>
            <consortium name="consrtm"/>
            <person name="Uemura M."/>
            <person name="Terahara T."/>
        </authorList>
    </citation>
    <scope>NUCLEOTIDE SEQUENCE</scope>
    <source>
        <strain evidence="2">KM77-8</strain>
    </source>
</reference>
<dbReference type="InterPro" id="IPR011990">
    <property type="entry name" value="TPR-like_helical_dom_sf"/>
</dbReference>
<dbReference type="InterPro" id="IPR011717">
    <property type="entry name" value="TPR-4"/>
</dbReference>
<dbReference type="SUPFAM" id="SSF48452">
    <property type="entry name" value="TPR-like"/>
    <property type="match status" value="1"/>
</dbReference>
<protein>
    <recommendedName>
        <fullName evidence="3">Tetratricopeptide repeat protein</fullName>
    </recommendedName>
</protein>
<dbReference type="Pfam" id="PF07721">
    <property type="entry name" value="TPR_4"/>
    <property type="match status" value="1"/>
</dbReference>
<feature type="compositionally biased region" description="Low complexity" evidence="1">
    <location>
        <begin position="82"/>
        <end position="102"/>
    </location>
</feature>
<evidence type="ECO:0008006" key="3">
    <source>
        <dbReference type="Google" id="ProtNLM"/>
    </source>
</evidence>
<dbReference type="EMBL" id="AP035768">
    <property type="protein sequence ID" value="BFO13752.1"/>
    <property type="molecule type" value="Genomic_DNA"/>
</dbReference>
<evidence type="ECO:0000256" key="1">
    <source>
        <dbReference type="SAM" id="MobiDB-lite"/>
    </source>
</evidence>
<gene>
    <name evidence="2" type="ORF">SHKM778_01400</name>
</gene>
<proteinExistence type="predicted"/>